<proteinExistence type="predicted"/>
<dbReference type="AlphaFoldDB" id="A0A8J7U2T4"/>
<organism evidence="1 2">
    <name type="scientific">Acanthopleuribacter pedis</name>
    <dbReference type="NCBI Taxonomy" id="442870"/>
    <lineage>
        <taxon>Bacteria</taxon>
        <taxon>Pseudomonadati</taxon>
        <taxon>Acidobacteriota</taxon>
        <taxon>Holophagae</taxon>
        <taxon>Acanthopleuribacterales</taxon>
        <taxon>Acanthopleuribacteraceae</taxon>
        <taxon>Acanthopleuribacter</taxon>
    </lineage>
</organism>
<dbReference type="RefSeq" id="WP_207856944.1">
    <property type="nucleotide sequence ID" value="NZ_JAFREP010000003.1"/>
</dbReference>
<evidence type="ECO:0000313" key="1">
    <source>
        <dbReference type="EMBL" id="MBO1317608.1"/>
    </source>
</evidence>
<accession>A0A8J7U2T4</accession>
<dbReference type="EMBL" id="JAFREP010000003">
    <property type="protein sequence ID" value="MBO1317608.1"/>
    <property type="molecule type" value="Genomic_DNA"/>
</dbReference>
<gene>
    <name evidence="1" type="ORF">J3U88_03980</name>
</gene>
<sequence>MSIYLLALVWLQNPVIDEELRVTYVLLDVKAADRRGNPVHDLKKEDFVVTENKKPVEVTFFEMKDFQVGVPDVVQTGMRDYDRGKTPPGVRQIILALDFESLDERQKTKTFAMLRDFLKNLEPPFTYLINIHSLERGSVSDGFVSSPKRAIAALDAFEHRMKDLKFRGGNRGLLLGDGGDRGFQMSRGPVGSGGTRGEIGDFETLEEAFRECVQNFNGMGGGALERCLNDTLNQFMEMHQFRTERVLGELEILAATYTDTESLKLMFFVSPGFTMSEPSSATQMAVHILTEARSGTVDPRRQRQQPSLLRGRSYRKDLDLQRVLHTCIKNRVIFHTFDVYNTGAESKRAGSAKYQAGVSSEVRGFYRSYVNDVGYGLRELANESGGSFTRVFTLRGPMIKTIAANQVFYVLGYNSPPGKAGKYRKIKIKSKRRGVKLAYRSGYFGG</sequence>
<protein>
    <submittedName>
        <fullName evidence="1">VWA domain-containing protein</fullName>
    </submittedName>
</protein>
<reference evidence="1" key="1">
    <citation type="submission" date="2021-03" db="EMBL/GenBank/DDBJ databases">
        <authorList>
            <person name="Wang G."/>
        </authorList>
    </citation>
    <scope>NUCLEOTIDE SEQUENCE</scope>
    <source>
        <strain evidence="1">KCTC 12899</strain>
    </source>
</reference>
<name>A0A8J7U2T4_9BACT</name>
<evidence type="ECO:0000313" key="2">
    <source>
        <dbReference type="Proteomes" id="UP000664417"/>
    </source>
</evidence>
<dbReference type="NCBIfam" id="TIGR03436">
    <property type="entry name" value="acidobact_VWFA"/>
    <property type="match status" value="1"/>
</dbReference>
<dbReference type="Proteomes" id="UP000664417">
    <property type="component" value="Unassembled WGS sequence"/>
</dbReference>
<keyword evidence="2" id="KW-1185">Reference proteome</keyword>
<comment type="caution">
    <text evidence="1">The sequence shown here is derived from an EMBL/GenBank/DDBJ whole genome shotgun (WGS) entry which is preliminary data.</text>
</comment>
<dbReference type="InterPro" id="IPR017802">
    <property type="entry name" value="VWFA-rel_acidobac-type"/>
</dbReference>